<dbReference type="Pfam" id="PF20431">
    <property type="entry name" value="E_motif"/>
    <property type="match status" value="1"/>
</dbReference>
<dbReference type="Proteomes" id="UP001154282">
    <property type="component" value="Unassembled WGS sequence"/>
</dbReference>
<evidence type="ECO:0000313" key="4">
    <source>
        <dbReference type="Proteomes" id="UP001154282"/>
    </source>
</evidence>
<dbReference type="PANTHER" id="PTHR47926">
    <property type="entry name" value="PENTATRICOPEPTIDE REPEAT-CONTAINING PROTEIN"/>
    <property type="match status" value="1"/>
</dbReference>
<proteinExistence type="inferred from homology"/>
<dbReference type="GO" id="GO:0003723">
    <property type="term" value="F:RNA binding"/>
    <property type="evidence" value="ECO:0007669"/>
    <property type="project" value="InterPro"/>
</dbReference>
<evidence type="ECO:0000259" key="2">
    <source>
        <dbReference type="Pfam" id="PF14432"/>
    </source>
</evidence>
<comment type="caution">
    <text evidence="3">The sequence shown here is derived from an EMBL/GenBank/DDBJ whole genome shotgun (WGS) entry which is preliminary data.</text>
</comment>
<sequence>MELELDDPGYYVLASNVFAALGKWDQVKSIRKSIVARGLKKEPGRSWIEMGNKVFAFGSAEKFSEHYQEIRNFLDELAALMSKEGYAANVQYALHDIEEDEKRDWLCGHSERLAIAFGLLKTDPGTPLQVMKNLRVCRDCHTWTKFTSKLMKREILVRDANRFHLFRDGSCSCGDYW</sequence>
<dbReference type="GO" id="GO:0008270">
    <property type="term" value="F:zinc ion binding"/>
    <property type="evidence" value="ECO:0007669"/>
    <property type="project" value="InterPro"/>
</dbReference>
<keyword evidence="4" id="KW-1185">Reference proteome</keyword>
<dbReference type="PANTHER" id="PTHR47926:SF533">
    <property type="entry name" value="DYW DOMAIN-CONTAINING PROTEIN"/>
    <property type="match status" value="1"/>
</dbReference>
<organism evidence="3 4">
    <name type="scientific">Linum tenue</name>
    <dbReference type="NCBI Taxonomy" id="586396"/>
    <lineage>
        <taxon>Eukaryota</taxon>
        <taxon>Viridiplantae</taxon>
        <taxon>Streptophyta</taxon>
        <taxon>Embryophyta</taxon>
        <taxon>Tracheophyta</taxon>
        <taxon>Spermatophyta</taxon>
        <taxon>Magnoliopsida</taxon>
        <taxon>eudicotyledons</taxon>
        <taxon>Gunneridae</taxon>
        <taxon>Pentapetalae</taxon>
        <taxon>rosids</taxon>
        <taxon>fabids</taxon>
        <taxon>Malpighiales</taxon>
        <taxon>Linaceae</taxon>
        <taxon>Linum</taxon>
    </lineage>
</organism>
<evidence type="ECO:0000256" key="1">
    <source>
        <dbReference type="ARBA" id="ARBA00006643"/>
    </source>
</evidence>
<gene>
    <name evidence="3" type="ORF">LITE_LOCUS41182</name>
</gene>
<accession>A0AAV0Q1U3</accession>
<dbReference type="AlphaFoldDB" id="A0AAV0Q1U3"/>
<dbReference type="EMBL" id="CAMGYJ010000009">
    <property type="protein sequence ID" value="CAI0515824.1"/>
    <property type="molecule type" value="Genomic_DNA"/>
</dbReference>
<dbReference type="Pfam" id="PF14432">
    <property type="entry name" value="DYW_deaminase"/>
    <property type="match status" value="1"/>
</dbReference>
<comment type="similarity">
    <text evidence="1">Belongs to the PPR family. PCMP-H subfamily.</text>
</comment>
<protein>
    <recommendedName>
        <fullName evidence="2">DYW domain-containing protein</fullName>
    </recommendedName>
</protein>
<dbReference type="GO" id="GO:0009451">
    <property type="term" value="P:RNA modification"/>
    <property type="evidence" value="ECO:0007669"/>
    <property type="project" value="InterPro"/>
</dbReference>
<name>A0AAV0Q1U3_9ROSI</name>
<dbReference type="InterPro" id="IPR032867">
    <property type="entry name" value="DYW_dom"/>
</dbReference>
<dbReference type="InterPro" id="IPR046960">
    <property type="entry name" value="PPR_At4g14850-like_plant"/>
</dbReference>
<feature type="domain" description="DYW" evidence="2">
    <location>
        <begin position="85"/>
        <end position="177"/>
    </location>
</feature>
<dbReference type="InterPro" id="IPR046848">
    <property type="entry name" value="E_motif"/>
</dbReference>
<reference evidence="3" key="1">
    <citation type="submission" date="2022-08" db="EMBL/GenBank/DDBJ databases">
        <authorList>
            <person name="Gutierrez-Valencia J."/>
        </authorList>
    </citation>
    <scope>NUCLEOTIDE SEQUENCE</scope>
</reference>
<evidence type="ECO:0000313" key="3">
    <source>
        <dbReference type="EMBL" id="CAI0515824.1"/>
    </source>
</evidence>